<reference evidence="2" key="1">
    <citation type="submission" date="2020-05" db="UniProtKB">
        <authorList>
            <consortium name="EnsemblMetazoa"/>
        </authorList>
    </citation>
    <scope>IDENTIFICATION</scope>
    <source>
        <strain evidence="2">TTRI</strain>
    </source>
</reference>
<dbReference type="EnsemblMetazoa" id="GAUT036211-RA">
    <property type="protein sequence ID" value="GAUT036211-PA"/>
    <property type="gene ID" value="GAUT036211"/>
</dbReference>
<dbReference type="Proteomes" id="UP000078200">
    <property type="component" value="Unassembled WGS sequence"/>
</dbReference>
<feature type="region of interest" description="Disordered" evidence="1">
    <location>
        <begin position="1"/>
        <end position="57"/>
    </location>
</feature>
<sequence>MRGGTAIAMTASRKTSKKTKDKEYQNDKSKEGKDNGNSSKMNVISRRPNLRHRPKQGQFNKISTLEIEVNALYEKSNISNIVINGLTEGLKNVREITTMFARSRGIKIDFQI</sequence>
<feature type="compositionally biased region" description="Basic and acidic residues" evidence="1">
    <location>
        <begin position="18"/>
        <end position="34"/>
    </location>
</feature>
<accession>A0A1A9VG85</accession>
<evidence type="ECO:0000256" key="1">
    <source>
        <dbReference type="SAM" id="MobiDB-lite"/>
    </source>
</evidence>
<dbReference type="AlphaFoldDB" id="A0A1A9VG85"/>
<protein>
    <submittedName>
        <fullName evidence="2">Uncharacterized protein</fullName>
    </submittedName>
</protein>
<evidence type="ECO:0000313" key="2">
    <source>
        <dbReference type="EnsemblMetazoa" id="GAUT036211-PA"/>
    </source>
</evidence>
<name>A0A1A9VG85_GLOAU</name>
<dbReference type="VEuPathDB" id="VectorBase:GAUT036211"/>
<proteinExistence type="predicted"/>
<organism evidence="2 3">
    <name type="scientific">Glossina austeni</name>
    <name type="common">Savannah tsetse fly</name>
    <dbReference type="NCBI Taxonomy" id="7395"/>
    <lineage>
        <taxon>Eukaryota</taxon>
        <taxon>Metazoa</taxon>
        <taxon>Ecdysozoa</taxon>
        <taxon>Arthropoda</taxon>
        <taxon>Hexapoda</taxon>
        <taxon>Insecta</taxon>
        <taxon>Pterygota</taxon>
        <taxon>Neoptera</taxon>
        <taxon>Endopterygota</taxon>
        <taxon>Diptera</taxon>
        <taxon>Brachycera</taxon>
        <taxon>Muscomorpha</taxon>
        <taxon>Hippoboscoidea</taxon>
        <taxon>Glossinidae</taxon>
        <taxon>Glossina</taxon>
    </lineage>
</organism>
<evidence type="ECO:0000313" key="3">
    <source>
        <dbReference type="Proteomes" id="UP000078200"/>
    </source>
</evidence>
<keyword evidence="3" id="KW-1185">Reference proteome</keyword>